<evidence type="ECO:0000256" key="2">
    <source>
        <dbReference type="ARBA" id="ARBA00022801"/>
    </source>
</evidence>
<dbReference type="PANTHER" id="PTHR11067:SF9">
    <property type="entry name" value="INOSINE TRIPHOSPHATE PYROPHOSPHATASE"/>
    <property type="match status" value="1"/>
</dbReference>
<evidence type="ECO:0000313" key="4">
    <source>
        <dbReference type="EMBL" id="EIJ65663.1"/>
    </source>
</evidence>
<dbReference type="Pfam" id="PF01725">
    <property type="entry name" value="Ham1p_like"/>
    <property type="match status" value="1"/>
</dbReference>
<dbReference type="GO" id="GO:0047429">
    <property type="term" value="F:nucleoside triphosphate diphosphatase activity"/>
    <property type="evidence" value="ECO:0007669"/>
    <property type="project" value="InterPro"/>
</dbReference>
<sequence length="188" mass="21755">MQKSFDLFFVSSNNHKYLEAKNILDTFEIKLGFFQLNLEEIQSNSLHEIALKKARDAYSKFRKPVIIEDDGLFIDSLRGFPGPYSSYVFKTVGNKGILNLLKNNRKAKFVSIITYCDKTISKSFDAKLDGTISKSQKGKGWGYDPIFIPHNSKKTFAEINNKNELSHRFKALKKFSNWYLYKLKSNDQ</sequence>
<comment type="caution">
    <text evidence="4">The sequence shown here is derived from an EMBL/GenBank/DDBJ whole genome shotgun (WGS) entry which is preliminary data.</text>
</comment>
<dbReference type="GO" id="GO:0005737">
    <property type="term" value="C:cytoplasm"/>
    <property type="evidence" value="ECO:0007669"/>
    <property type="project" value="TreeGrafter"/>
</dbReference>
<dbReference type="PANTHER" id="PTHR11067">
    <property type="entry name" value="INOSINE TRIPHOSPHATE PYROPHOSPHATASE/HAM1 PROTEIN"/>
    <property type="match status" value="1"/>
</dbReference>
<evidence type="ECO:0000313" key="5">
    <source>
        <dbReference type="Proteomes" id="UP000003423"/>
    </source>
</evidence>
<dbReference type="InterPro" id="IPR029001">
    <property type="entry name" value="ITPase-like_fam"/>
</dbReference>
<dbReference type="SUPFAM" id="SSF52972">
    <property type="entry name" value="ITPase-like"/>
    <property type="match status" value="1"/>
</dbReference>
<dbReference type="EMBL" id="AEXL02000108">
    <property type="protein sequence ID" value="EIJ65663.1"/>
    <property type="molecule type" value="Genomic_DNA"/>
</dbReference>
<dbReference type="OrthoDB" id="372108at2157"/>
<dbReference type="CDD" id="cd00515">
    <property type="entry name" value="HAM1"/>
    <property type="match status" value="1"/>
</dbReference>
<name>I3D1S0_9ARCH</name>
<dbReference type="AlphaFoldDB" id="I3D1S0"/>
<protein>
    <submittedName>
        <fullName evidence="4">Non-canonical purine NTP pyrophosphatase, RdgB/HAM1 family</fullName>
    </submittedName>
</protein>
<dbReference type="GO" id="GO:0009143">
    <property type="term" value="P:nucleoside triphosphate catabolic process"/>
    <property type="evidence" value="ECO:0007669"/>
    <property type="project" value="InterPro"/>
</dbReference>
<proteinExistence type="inferred from homology"/>
<reference evidence="4 5" key="1">
    <citation type="journal article" date="2012" name="J. Bacteriol.">
        <title>Genome sequence of "Candidatus Nitrosopumilus salaria" BD31, an ammonia-oxidizing archaeon from the San Francisco Bay estuary.</title>
        <authorList>
            <person name="Mosier A.C."/>
            <person name="Allen E.E."/>
            <person name="Kim M."/>
            <person name="Ferriera S."/>
            <person name="Francis C.A."/>
        </authorList>
    </citation>
    <scope>NUCLEOTIDE SEQUENCE [LARGE SCALE GENOMIC DNA]</scope>
    <source>
        <strain evidence="4 5">BD31</strain>
    </source>
</reference>
<comment type="similarity">
    <text evidence="1 3">Belongs to the HAM1 NTPase family.</text>
</comment>
<keyword evidence="2 3" id="KW-0378">Hydrolase</keyword>
<accession>I3D1S0</accession>
<gene>
    <name evidence="4" type="primary">rdgB</name>
    <name evidence="4" type="ORF">BD31_I0626</name>
</gene>
<dbReference type="Proteomes" id="UP000003423">
    <property type="component" value="Unassembled WGS sequence"/>
</dbReference>
<dbReference type="PATRIC" id="fig|859350.6.peg.1288"/>
<dbReference type="Gene3D" id="3.90.950.10">
    <property type="match status" value="1"/>
</dbReference>
<dbReference type="InterPro" id="IPR002637">
    <property type="entry name" value="RdgB/HAM1"/>
</dbReference>
<organism evidence="4 5">
    <name type="scientific">Candidatus Nitrosopumilus salarius BD31</name>
    <dbReference type="NCBI Taxonomy" id="859350"/>
    <lineage>
        <taxon>Archaea</taxon>
        <taxon>Nitrososphaerota</taxon>
        <taxon>Nitrososphaeria</taxon>
        <taxon>Nitrosopumilales</taxon>
        <taxon>Nitrosopumilaceae</taxon>
        <taxon>Nitrosopumilus</taxon>
    </lineage>
</organism>
<dbReference type="NCBIfam" id="TIGR00042">
    <property type="entry name" value="RdgB/HAM1 family non-canonical purine NTP pyrophosphatase"/>
    <property type="match status" value="1"/>
</dbReference>
<evidence type="ECO:0000256" key="3">
    <source>
        <dbReference type="RuleBase" id="RU003781"/>
    </source>
</evidence>
<dbReference type="RefSeq" id="WP_008300100.1">
    <property type="nucleotide sequence ID" value="NZ_AEXL02000108.1"/>
</dbReference>
<evidence type="ECO:0000256" key="1">
    <source>
        <dbReference type="ARBA" id="ARBA00008023"/>
    </source>
</evidence>
<keyword evidence="5" id="KW-1185">Reference proteome</keyword>